<dbReference type="PANTHER" id="PTHR21499:SF59">
    <property type="entry name" value="ASPARTOKINASE"/>
    <property type="match status" value="1"/>
</dbReference>
<dbReference type="AlphaFoldDB" id="A0A2S7Y0C5"/>
<dbReference type="PROSITE" id="PS00324">
    <property type="entry name" value="ASPARTOKINASE"/>
    <property type="match status" value="1"/>
</dbReference>
<comment type="similarity">
    <text evidence="1">Belongs to the aspartokinase family.</text>
</comment>
<dbReference type="PANTHER" id="PTHR21499">
    <property type="entry name" value="ASPARTATE KINASE"/>
    <property type="match status" value="1"/>
</dbReference>
<protein>
    <recommendedName>
        <fullName evidence="2">Aspartate/glutamate/uridylate kinase domain-containing protein</fullName>
    </recommendedName>
</protein>
<dbReference type="InterPro" id="IPR018042">
    <property type="entry name" value="Aspartate_kinase_CS"/>
</dbReference>
<organism evidence="3 4">
    <name type="scientific">Beauveria bassiana</name>
    <name type="common">White muscardine disease fungus</name>
    <name type="synonym">Tritirachium shiotae</name>
    <dbReference type="NCBI Taxonomy" id="176275"/>
    <lineage>
        <taxon>Eukaryota</taxon>
        <taxon>Fungi</taxon>
        <taxon>Dikarya</taxon>
        <taxon>Ascomycota</taxon>
        <taxon>Pezizomycotina</taxon>
        <taxon>Sordariomycetes</taxon>
        <taxon>Hypocreomycetidae</taxon>
        <taxon>Hypocreales</taxon>
        <taxon>Cordycipitaceae</taxon>
        <taxon>Beauveria</taxon>
    </lineage>
</organism>
<reference evidence="3 4" key="1">
    <citation type="submission" date="2016-07" db="EMBL/GenBank/DDBJ databases">
        <title>Comparative genomics of the entomopathogenic fungus Beauveria bassiana.</title>
        <authorList>
            <person name="Valero Jimenez C.A."/>
            <person name="Zwaan B.J."/>
            <person name="Van Kan J.A."/>
            <person name="Takken W."/>
            <person name="Debets A.J."/>
            <person name="Schoustra S.E."/>
            <person name="Koenraadt C.J."/>
        </authorList>
    </citation>
    <scope>NUCLEOTIDE SEQUENCE [LARGE SCALE GENOMIC DNA]</scope>
    <source>
        <strain evidence="3 4">ARSEF 8028</strain>
    </source>
</reference>
<gene>
    <name evidence="3" type="ORF">BB8028_0001g16840</name>
</gene>
<sequence>MGRLIYGNDPELEWVVQKYGGTSIGKYAFQIAQDIIRETLRRNRVAVVCSARSTTSKVAGTTTRLIDIFNAFEAARIRSVQHSDSLAALRTSLDIIIQEHIAATAPSLESKNSRDRLAESLSLQGQATVSAVAEALTLSDYDYNLVQDRLISLGEKLSCLSLLAILQDLGVEAEYVDLSTILPRRGPLAVRAGDAAYAELSTVIAARLLACGPRVPVITGFFGHNPGGMLASEIGRGYTDLCAALCAVGLGAAELQIWKEVDGIMTADPSRVARARLIPHMSLAEAAALTRHGSEVVHALAIRHLAAAAPPTAIALSIRNVKRPLALGTMVRRADDDDDDDDKCESSYTDSDTDCASLKFAATFCRAITAKDDACILHIRWTRGISSCFPKKKFVPQKSTAVQLVTTSTSQLSPSSSVKRPSRFSLSSAKRLLLGQNKLATSQTASIITLICNRANGTCPLASRVLAILKAASIESALLPLDDSGCISCVVPSPDTRRAMNLLHGQLCLLRD</sequence>
<name>A0A2S7Y0C5_BEABA</name>
<comment type="caution">
    <text evidence="3">The sequence shown here is derived from an EMBL/GenBank/DDBJ whole genome shotgun (WGS) entry which is preliminary data.</text>
</comment>
<dbReference type="GO" id="GO:0009090">
    <property type="term" value="P:homoserine biosynthetic process"/>
    <property type="evidence" value="ECO:0007669"/>
    <property type="project" value="TreeGrafter"/>
</dbReference>
<dbReference type="SUPFAM" id="SSF53633">
    <property type="entry name" value="Carbamate kinase-like"/>
    <property type="match status" value="1"/>
</dbReference>
<dbReference type="GO" id="GO:0009089">
    <property type="term" value="P:lysine biosynthetic process via diaminopimelate"/>
    <property type="evidence" value="ECO:0007669"/>
    <property type="project" value="TreeGrafter"/>
</dbReference>
<evidence type="ECO:0000313" key="3">
    <source>
        <dbReference type="EMBL" id="PQK09615.1"/>
    </source>
</evidence>
<proteinExistence type="inferred from homology"/>
<dbReference type="Gene3D" id="3.30.70.260">
    <property type="match status" value="2"/>
</dbReference>
<dbReference type="GO" id="GO:0004072">
    <property type="term" value="F:aspartate kinase activity"/>
    <property type="evidence" value="ECO:0007669"/>
    <property type="project" value="InterPro"/>
</dbReference>
<dbReference type="GO" id="GO:0005829">
    <property type="term" value="C:cytosol"/>
    <property type="evidence" value="ECO:0007669"/>
    <property type="project" value="TreeGrafter"/>
</dbReference>
<feature type="domain" description="Aspartate/glutamate/uridylate kinase" evidence="2">
    <location>
        <begin position="14"/>
        <end position="312"/>
    </location>
</feature>
<dbReference type="Gene3D" id="3.40.1160.10">
    <property type="entry name" value="Acetylglutamate kinase-like"/>
    <property type="match status" value="1"/>
</dbReference>
<evidence type="ECO:0000313" key="4">
    <source>
        <dbReference type="Proteomes" id="UP000237441"/>
    </source>
</evidence>
<evidence type="ECO:0000259" key="2">
    <source>
        <dbReference type="Pfam" id="PF00696"/>
    </source>
</evidence>
<dbReference type="InterPro" id="IPR001048">
    <property type="entry name" value="Asp/Glu/Uridylate_kinase"/>
</dbReference>
<dbReference type="Pfam" id="PF00696">
    <property type="entry name" value="AA_kinase"/>
    <property type="match status" value="1"/>
</dbReference>
<accession>A0A2S7Y0C5</accession>
<dbReference type="OrthoDB" id="4868122at2759"/>
<evidence type="ECO:0000256" key="1">
    <source>
        <dbReference type="ARBA" id="ARBA00010122"/>
    </source>
</evidence>
<dbReference type="InterPro" id="IPR036393">
    <property type="entry name" value="AceGlu_kinase-like_sf"/>
</dbReference>
<dbReference type="EMBL" id="JRHA01000001">
    <property type="protein sequence ID" value="PQK09615.1"/>
    <property type="molecule type" value="Genomic_DNA"/>
</dbReference>
<dbReference type="Proteomes" id="UP000237441">
    <property type="component" value="Unassembled WGS sequence"/>
</dbReference>